<proteinExistence type="predicted"/>
<dbReference type="EMBL" id="CALNXI010000847">
    <property type="protein sequence ID" value="CAH3143078.1"/>
    <property type="molecule type" value="Genomic_DNA"/>
</dbReference>
<evidence type="ECO:0000313" key="1">
    <source>
        <dbReference type="EMBL" id="CAH3143078.1"/>
    </source>
</evidence>
<sequence length="101" mass="11484">METNEADCWKNADIAKIVKDRPSLSRQHKFTLLKSHFTPGDNYVFPKTKQNNKMRSFQASWLKTDPCLVHSESEDGGYCKCCVLFAHLASNITTGALVKYQ</sequence>
<comment type="caution">
    <text evidence="1">The sequence shown here is derived from an EMBL/GenBank/DDBJ whole genome shotgun (WGS) entry which is preliminary data.</text>
</comment>
<reference evidence="1 2" key="1">
    <citation type="submission" date="2022-05" db="EMBL/GenBank/DDBJ databases">
        <authorList>
            <consortium name="Genoscope - CEA"/>
            <person name="William W."/>
        </authorList>
    </citation>
    <scope>NUCLEOTIDE SEQUENCE [LARGE SCALE GENOMIC DNA]</scope>
</reference>
<evidence type="ECO:0000313" key="2">
    <source>
        <dbReference type="Proteomes" id="UP001159427"/>
    </source>
</evidence>
<gene>
    <name evidence="1" type="ORF">PEVE_00042698</name>
</gene>
<keyword evidence="2" id="KW-1185">Reference proteome</keyword>
<organism evidence="1 2">
    <name type="scientific">Porites evermanni</name>
    <dbReference type="NCBI Taxonomy" id="104178"/>
    <lineage>
        <taxon>Eukaryota</taxon>
        <taxon>Metazoa</taxon>
        <taxon>Cnidaria</taxon>
        <taxon>Anthozoa</taxon>
        <taxon>Hexacorallia</taxon>
        <taxon>Scleractinia</taxon>
        <taxon>Fungiina</taxon>
        <taxon>Poritidae</taxon>
        <taxon>Porites</taxon>
    </lineage>
</organism>
<protein>
    <submittedName>
        <fullName evidence="1">Uncharacterized protein</fullName>
    </submittedName>
</protein>
<dbReference type="Proteomes" id="UP001159427">
    <property type="component" value="Unassembled WGS sequence"/>
</dbReference>
<name>A0ABN8PHA6_9CNID</name>
<accession>A0ABN8PHA6</accession>